<keyword evidence="2" id="KW-1185">Reference proteome</keyword>
<comment type="caution">
    <text evidence="1">The sequence shown here is derived from an EMBL/GenBank/DDBJ whole genome shotgun (WGS) entry which is preliminary data.</text>
</comment>
<dbReference type="OrthoDB" id="2403216at2759"/>
<dbReference type="AlphaFoldDB" id="A0A9N9IHZ1"/>
<dbReference type="Proteomes" id="UP000789759">
    <property type="component" value="Unassembled WGS sequence"/>
</dbReference>
<gene>
    <name evidence="1" type="ORF">CPELLU_LOCUS13837</name>
</gene>
<protein>
    <submittedName>
        <fullName evidence="1">22301_t:CDS:1</fullName>
    </submittedName>
</protein>
<dbReference type="SUPFAM" id="SSF52047">
    <property type="entry name" value="RNI-like"/>
    <property type="match status" value="1"/>
</dbReference>
<accession>A0A9N9IHZ1</accession>
<sequence>MSSIISSRLPPEILQDIFKYNVEIKNRHARYKNLATSCLLVNRYWSMNAISLMWEEPLNICAGKEKSLEKILKVYVSNLPKVSKSLLKNLECQFEITLKQPTFNYASFLQKLELQSLYDTINRFILHKAFYSICKYEKTAKQRIDKKEVDELKDIIKYKSLSNLDEFDLCQPTVNNLHISSILQNTNNNLKVLKLNWMKSVDPENEELLFKSITENCIMLKELVISLTTSTTKYFPTCIRTLTHLQSLRVERYEDDQSFEEDMCIWAEALGKNISLSIKILSLDKNLNLNTEAFEKFLCQCYNRGIKNLCLMVDILKFIRRDEQIKITLWNYIQTGTLSPETISC</sequence>
<reference evidence="1" key="1">
    <citation type="submission" date="2021-06" db="EMBL/GenBank/DDBJ databases">
        <authorList>
            <person name="Kallberg Y."/>
            <person name="Tangrot J."/>
            <person name="Rosling A."/>
        </authorList>
    </citation>
    <scope>NUCLEOTIDE SEQUENCE</scope>
    <source>
        <strain evidence="1">FL966</strain>
    </source>
</reference>
<evidence type="ECO:0000313" key="2">
    <source>
        <dbReference type="Proteomes" id="UP000789759"/>
    </source>
</evidence>
<proteinExistence type="predicted"/>
<organism evidence="1 2">
    <name type="scientific">Cetraspora pellucida</name>
    <dbReference type="NCBI Taxonomy" id="1433469"/>
    <lineage>
        <taxon>Eukaryota</taxon>
        <taxon>Fungi</taxon>
        <taxon>Fungi incertae sedis</taxon>
        <taxon>Mucoromycota</taxon>
        <taxon>Glomeromycotina</taxon>
        <taxon>Glomeromycetes</taxon>
        <taxon>Diversisporales</taxon>
        <taxon>Gigasporaceae</taxon>
        <taxon>Cetraspora</taxon>
    </lineage>
</organism>
<evidence type="ECO:0000313" key="1">
    <source>
        <dbReference type="EMBL" id="CAG8736464.1"/>
    </source>
</evidence>
<dbReference type="EMBL" id="CAJVQA010015303">
    <property type="protein sequence ID" value="CAG8736464.1"/>
    <property type="molecule type" value="Genomic_DNA"/>
</dbReference>
<name>A0A9N9IHZ1_9GLOM</name>